<gene>
    <name evidence="1" type="ORF">SAMN05216215_1019105</name>
</gene>
<protein>
    <submittedName>
        <fullName evidence="1">Uncharacterized protein</fullName>
    </submittedName>
</protein>
<accession>A0A1H3GXZ5</accession>
<dbReference type="EMBL" id="FNOK01000019">
    <property type="protein sequence ID" value="SDY07239.1"/>
    <property type="molecule type" value="Genomic_DNA"/>
</dbReference>
<organism evidence="1 2">
    <name type="scientific">Saccharopolyspora shandongensis</name>
    <dbReference type="NCBI Taxonomy" id="418495"/>
    <lineage>
        <taxon>Bacteria</taxon>
        <taxon>Bacillati</taxon>
        <taxon>Actinomycetota</taxon>
        <taxon>Actinomycetes</taxon>
        <taxon>Pseudonocardiales</taxon>
        <taxon>Pseudonocardiaceae</taxon>
        <taxon>Saccharopolyspora</taxon>
    </lineage>
</organism>
<keyword evidence="2" id="KW-1185">Reference proteome</keyword>
<evidence type="ECO:0000313" key="2">
    <source>
        <dbReference type="Proteomes" id="UP000199529"/>
    </source>
</evidence>
<reference evidence="2" key="1">
    <citation type="submission" date="2016-10" db="EMBL/GenBank/DDBJ databases">
        <authorList>
            <person name="Varghese N."/>
            <person name="Submissions S."/>
        </authorList>
    </citation>
    <scope>NUCLEOTIDE SEQUENCE [LARGE SCALE GENOMIC DNA]</scope>
    <source>
        <strain evidence="2">CGMCC 4.3530</strain>
    </source>
</reference>
<name>A0A1H3GXZ5_9PSEU</name>
<dbReference type="Proteomes" id="UP000199529">
    <property type="component" value="Unassembled WGS sequence"/>
</dbReference>
<dbReference type="AlphaFoldDB" id="A0A1H3GXZ5"/>
<sequence length="49" mass="5173">MTTVWVALAAESVVLLAVAGAMTKWAWRLQPGTPDQVIEPVGPAAERIA</sequence>
<evidence type="ECO:0000313" key="1">
    <source>
        <dbReference type="EMBL" id="SDY07239.1"/>
    </source>
</evidence>
<proteinExistence type="predicted"/>
<dbReference type="RefSeq" id="WP_177226602.1">
    <property type="nucleotide sequence ID" value="NZ_FNOK01000019.1"/>
</dbReference>